<feature type="region of interest" description="Disordered" evidence="1">
    <location>
        <begin position="183"/>
        <end position="202"/>
    </location>
</feature>
<name>A0AA39C365_9HYME</name>
<dbReference type="Gene3D" id="1.10.150.50">
    <property type="entry name" value="Transcription Factor, Ets-1"/>
    <property type="match status" value="1"/>
</dbReference>
<sequence>MDEDVGNLLTAWNLESYIEVFKENEVTSLSLPLLGEAEIKDLIPKVGPRSIFIRNLEIYKKTMHPDCHNSTDLELLLNSNLEGKGLLNLDKNSPLENAARQRLVRLIGTAVLRDTPDKSIRSTVYANWAREIVRVFPCEKTSVYFHSKIVKSTRGIITRLAGKLPDQIHNLKRKYRESGVIEKRRRISGSSSEKSNPTSPSLRLSEGYILQEEEIPDAIVWLKNSSEPWSTVLQKWTETARIRLSLSKELSISQYFDEYPALKKSTGYILDDDMAFFWFHNVLRDGSTLCYLGW</sequence>
<comment type="caution">
    <text evidence="2">The sequence shown here is derived from an EMBL/GenBank/DDBJ whole genome shotgun (WGS) entry which is preliminary data.</text>
</comment>
<reference evidence="2" key="1">
    <citation type="journal article" date="2023" name="bioRxiv">
        <title>Scaffold-level genome assemblies of two parasitoid biocontrol wasps reveal the parthenogenesis mechanism and an associated novel virus.</title>
        <authorList>
            <person name="Inwood S."/>
            <person name="Skelly J."/>
            <person name="Guhlin J."/>
            <person name="Harrop T."/>
            <person name="Goldson S."/>
            <person name="Dearden P."/>
        </authorList>
    </citation>
    <scope>NUCLEOTIDE SEQUENCE</scope>
    <source>
        <strain evidence="2">Irish</strain>
        <tissue evidence="2">Whole body</tissue>
    </source>
</reference>
<dbReference type="Proteomes" id="UP001168990">
    <property type="component" value="Unassembled WGS sequence"/>
</dbReference>
<organism evidence="2 3">
    <name type="scientific">Microctonus aethiopoides</name>
    <dbReference type="NCBI Taxonomy" id="144406"/>
    <lineage>
        <taxon>Eukaryota</taxon>
        <taxon>Metazoa</taxon>
        <taxon>Ecdysozoa</taxon>
        <taxon>Arthropoda</taxon>
        <taxon>Hexapoda</taxon>
        <taxon>Insecta</taxon>
        <taxon>Pterygota</taxon>
        <taxon>Neoptera</taxon>
        <taxon>Endopterygota</taxon>
        <taxon>Hymenoptera</taxon>
        <taxon>Apocrita</taxon>
        <taxon>Ichneumonoidea</taxon>
        <taxon>Braconidae</taxon>
        <taxon>Euphorinae</taxon>
        <taxon>Microctonus</taxon>
    </lineage>
</organism>
<evidence type="ECO:0000313" key="2">
    <source>
        <dbReference type="EMBL" id="KAK0157038.1"/>
    </source>
</evidence>
<feature type="compositionally biased region" description="Low complexity" evidence="1">
    <location>
        <begin position="188"/>
        <end position="201"/>
    </location>
</feature>
<dbReference type="EMBL" id="JAQQBS010001691">
    <property type="protein sequence ID" value="KAK0157038.1"/>
    <property type="molecule type" value="Genomic_DNA"/>
</dbReference>
<dbReference type="SUPFAM" id="SSF47769">
    <property type="entry name" value="SAM/Pointed domain"/>
    <property type="match status" value="1"/>
</dbReference>
<keyword evidence="3" id="KW-1185">Reference proteome</keyword>
<protein>
    <recommendedName>
        <fullName evidence="4">SAM domain-containing protein</fullName>
    </recommendedName>
</protein>
<evidence type="ECO:0000256" key="1">
    <source>
        <dbReference type="SAM" id="MobiDB-lite"/>
    </source>
</evidence>
<gene>
    <name evidence="2" type="ORF">PV328_011982</name>
</gene>
<evidence type="ECO:0008006" key="4">
    <source>
        <dbReference type="Google" id="ProtNLM"/>
    </source>
</evidence>
<reference evidence="2" key="2">
    <citation type="submission" date="2023-03" db="EMBL/GenBank/DDBJ databases">
        <authorList>
            <person name="Inwood S.N."/>
            <person name="Skelly J.G."/>
            <person name="Guhlin J."/>
            <person name="Harrop T.W.R."/>
            <person name="Goldson S.G."/>
            <person name="Dearden P.K."/>
        </authorList>
    </citation>
    <scope>NUCLEOTIDE SEQUENCE</scope>
    <source>
        <strain evidence="2">Irish</strain>
        <tissue evidence="2">Whole body</tissue>
    </source>
</reference>
<dbReference type="AlphaFoldDB" id="A0AA39C365"/>
<feature type="non-terminal residue" evidence="2">
    <location>
        <position position="1"/>
    </location>
</feature>
<proteinExistence type="predicted"/>
<accession>A0AA39C365</accession>
<evidence type="ECO:0000313" key="3">
    <source>
        <dbReference type="Proteomes" id="UP001168990"/>
    </source>
</evidence>
<dbReference type="InterPro" id="IPR013761">
    <property type="entry name" value="SAM/pointed_sf"/>
</dbReference>